<reference evidence="4 5" key="1">
    <citation type="submission" date="2022-06" db="EMBL/GenBank/DDBJ databases">
        <title>Genomic Encyclopedia of Archaeal and Bacterial Type Strains, Phase II (KMG-II): from individual species to whole genera.</title>
        <authorList>
            <person name="Goeker M."/>
        </authorList>
    </citation>
    <scope>NUCLEOTIDE SEQUENCE [LARGE SCALE GENOMIC DNA]</scope>
    <source>
        <strain evidence="4 5">DSM 44255</strain>
    </source>
</reference>
<evidence type="ECO:0000256" key="2">
    <source>
        <dbReference type="ARBA" id="ARBA00022723"/>
    </source>
</evidence>
<dbReference type="Proteomes" id="UP001205185">
    <property type="component" value="Unassembled WGS sequence"/>
</dbReference>
<keyword evidence="3" id="KW-0460">Magnesium</keyword>
<name>A0ABT1IMC3_9PSEU</name>
<dbReference type="InterPro" id="IPR054255">
    <property type="entry name" value="DUF6986"/>
</dbReference>
<sequence>MIQLSESARRGHYGHMRTTLDGALIAGLVATLAETAPEPSPVDSRAAVRQPVHTCLVPVEDATDDMPARWGALAAAALAQYAPDPAALAGIVGLPPALATTVYERVCGKLATDPVEDVRIDLSHREHDTGDADAARAAELLARWCLPESGIRVRSFATADSFRRAVRSLDLAVTSLGRPVTLTLPEVTWTEQVSVMVGLLEVLERRLGLPDGALRFEIGVDTARAVVDHVGGAAVPALIAAGEGRVSGLVFGADTYAATCGLTDASADHPACDFARHLILVGAAGSGVRLCDSPTTLLPTEDAVAEGWRRHYQQVRRSLALGFPQGVDIHPAQLVARYAAVFTHRLETHSAESLANLSSGS</sequence>
<evidence type="ECO:0000313" key="4">
    <source>
        <dbReference type="EMBL" id="MCP2273819.1"/>
    </source>
</evidence>
<evidence type="ECO:0000313" key="5">
    <source>
        <dbReference type="Proteomes" id="UP001205185"/>
    </source>
</evidence>
<proteinExistence type="predicted"/>
<protein>
    <submittedName>
        <fullName evidence="4">Citrate lyase beta subunit</fullName>
    </submittedName>
</protein>
<evidence type="ECO:0000256" key="1">
    <source>
        <dbReference type="ARBA" id="ARBA00001946"/>
    </source>
</evidence>
<accession>A0ABT1IMC3</accession>
<dbReference type="InterPro" id="IPR040442">
    <property type="entry name" value="Pyrv_kinase-like_dom_sf"/>
</dbReference>
<organism evidence="4 5">
    <name type="scientific">Actinokineospora diospyrosa</name>
    <dbReference type="NCBI Taxonomy" id="103728"/>
    <lineage>
        <taxon>Bacteria</taxon>
        <taxon>Bacillati</taxon>
        <taxon>Actinomycetota</taxon>
        <taxon>Actinomycetes</taxon>
        <taxon>Pseudonocardiales</taxon>
        <taxon>Pseudonocardiaceae</taxon>
        <taxon>Actinokineospora</taxon>
    </lineage>
</organism>
<gene>
    <name evidence="4" type="ORF">LV75_006350</name>
</gene>
<dbReference type="InterPro" id="IPR015813">
    <property type="entry name" value="Pyrv/PenolPyrv_kinase-like_dom"/>
</dbReference>
<evidence type="ECO:0000256" key="3">
    <source>
        <dbReference type="ARBA" id="ARBA00022842"/>
    </source>
</evidence>
<dbReference type="Pfam" id="PF22484">
    <property type="entry name" value="DUF6986"/>
    <property type="match status" value="1"/>
</dbReference>
<comment type="caution">
    <text evidence="4">The sequence shown here is derived from an EMBL/GenBank/DDBJ whole genome shotgun (WGS) entry which is preliminary data.</text>
</comment>
<keyword evidence="4" id="KW-0456">Lyase</keyword>
<dbReference type="Gene3D" id="3.20.20.60">
    <property type="entry name" value="Phosphoenolpyruvate-binding domains"/>
    <property type="match status" value="1"/>
</dbReference>
<keyword evidence="5" id="KW-1185">Reference proteome</keyword>
<keyword evidence="2" id="KW-0479">Metal-binding</keyword>
<comment type="cofactor">
    <cofactor evidence="1">
        <name>Mg(2+)</name>
        <dbReference type="ChEBI" id="CHEBI:18420"/>
    </cofactor>
</comment>
<dbReference type="EMBL" id="JAMTCO010000018">
    <property type="protein sequence ID" value="MCP2273819.1"/>
    <property type="molecule type" value="Genomic_DNA"/>
</dbReference>
<dbReference type="GO" id="GO:0016829">
    <property type="term" value="F:lyase activity"/>
    <property type="evidence" value="ECO:0007669"/>
    <property type="project" value="UniProtKB-KW"/>
</dbReference>
<dbReference type="PANTHER" id="PTHR32308:SF10">
    <property type="entry name" value="CITRATE LYASE SUBUNIT BETA"/>
    <property type="match status" value="1"/>
</dbReference>
<dbReference type="SUPFAM" id="SSF51621">
    <property type="entry name" value="Phosphoenolpyruvate/pyruvate domain"/>
    <property type="match status" value="1"/>
</dbReference>
<dbReference type="PANTHER" id="PTHR32308">
    <property type="entry name" value="LYASE BETA SUBUNIT, PUTATIVE (AFU_ORTHOLOGUE AFUA_4G13030)-RELATED"/>
    <property type="match status" value="1"/>
</dbReference>